<gene>
    <name evidence="4" type="ORF">JoomaDRAFT_2616</name>
</gene>
<evidence type="ECO:0000259" key="3">
    <source>
        <dbReference type="Pfam" id="PF16344"/>
    </source>
</evidence>
<dbReference type="OrthoDB" id="649666at2"/>
<dbReference type="Pfam" id="PF16344">
    <property type="entry name" value="FecR_C"/>
    <property type="match status" value="1"/>
</dbReference>
<dbReference type="GO" id="GO:0016989">
    <property type="term" value="F:sigma factor antagonist activity"/>
    <property type="evidence" value="ECO:0007669"/>
    <property type="project" value="TreeGrafter"/>
</dbReference>
<dbReference type="HOGENOM" id="CLU_050192_2_2_10"/>
<dbReference type="PANTHER" id="PTHR30273:SF2">
    <property type="entry name" value="PROTEIN FECR"/>
    <property type="match status" value="1"/>
</dbReference>
<feature type="domain" description="Protein FecR C-terminal" evidence="3">
    <location>
        <begin position="243"/>
        <end position="312"/>
    </location>
</feature>
<proteinExistence type="predicted"/>
<dbReference type="InterPro" id="IPR006860">
    <property type="entry name" value="FecR"/>
</dbReference>
<feature type="domain" description="FecR protein" evidence="2">
    <location>
        <begin position="106"/>
        <end position="200"/>
    </location>
</feature>
<dbReference type="PANTHER" id="PTHR30273">
    <property type="entry name" value="PERIPLASMIC SIGNAL SENSOR AND SIGMA FACTOR ACTIVATOR FECR-RELATED"/>
    <property type="match status" value="1"/>
</dbReference>
<evidence type="ECO:0000313" key="4">
    <source>
        <dbReference type="EMBL" id="EIJ39588.1"/>
    </source>
</evidence>
<dbReference type="eggNOG" id="COG3712">
    <property type="taxonomic scope" value="Bacteria"/>
</dbReference>
<sequence length="318" mass="36278">MTEKEIKTLMKKYLNGTISDKEETLLEEFDSKLILKNKDTFRNEEDKQRIRHAISKNPKGKHNNSSFSNLAKVAASIVVLFGLGYLFFMIAPINNAKEIPVEEVVLQTEWGQKMNLTLPDGTQVHLNSGTTIKFPKKFSAYSREVKLDGEAFFEVAKNPNKPFIIQTGEVNTMVHGTSFNINNYDDKDRVEVTVATGKVEVSSNEEKVFLTQNDQAIFDRTTKNITKEHVNAADYLYWKKGIINFKDAPLAEALEALERWYGVSFIVKNEKVKRCHITASFNNEILTVVLESIIYAKKGLQFEYIEDNKIMIKGKCTD</sequence>
<evidence type="ECO:0000259" key="2">
    <source>
        <dbReference type="Pfam" id="PF04773"/>
    </source>
</evidence>
<dbReference type="STRING" id="926559.JoomaDRAFT_2616"/>
<evidence type="ECO:0000313" key="5">
    <source>
        <dbReference type="Proteomes" id="UP000004690"/>
    </source>
</evidence>
<protein>
    <submittedName>
        <fullName evidence="4">Fe2+-dicitrate sensor, membrane component</fullName>
    </submittedName>
</protein>
<dbReference type="Proteomes" id="UP000004690">
    <property type="component" value="Unassembled WGS sequence"/>
</dbReference>
<dbReference type="Gene3D" id="3.55.50.30">
    <property type="match status" value="1"/>
</dbReference>
<keyword evidence="5" id="KW-1185">Reference proteome</keyword>
<keyword evidence="1" id="KW-1133">Transmembrane helix</keyword>
<accession>I3C7J5</accession>
<dbReference type="EMBL" id="JH651379">
    <property type="protein sequence ID" value="EIJ39588.1"/>
    <property type="molecule type" value="Genomic_DNA"/>
</dbReference>
<dbReference type="Pfam" id="PF04773">
    <property type="entry name" value="FecR"/>
    <property type="match status" value="1"/>
</dbReference>
<dbReference type="FunFam" id="2.60.120.1440:FF:000001">
    <property type="entry name" value="Putative anti-sigma factor"/>
    <property type="match status" value="1"/>
</dbReference>
<organism evidence="4 5">
    <name type="scientific">Galbibacter orientalis DSM 19592</name>
    <dbReference type="NCBI Taxonomy" id="926559"/>
    <lineage>
        <taxon>Bacteria</taxon>
        <taxon>Pseudomonadati</taxon>
        <taxon>Bacteroidota</taxon>
        <taxon>Flavobacteriia</taxon>
        <taxon>Flavobacteriales</taxon>
        <taxon>Flavobacteriaceae</taxon>
        <taxon>Galbibacter</taxon>
    </lineage>
</organism>
<evidence type="ECO:0000256" key="1">
    <source>
        <dbReference type="SAM" id="Phobius"/>
    </source>
</evidence>
<name>I3C7J5_9FLAO</name>
<dbReference type="PIRSF" id="PIRSF018266">
    <property type="entry name" value="FecR"/>
    <property type="match status" value="1"/>
</dbReference>
<dbReference type="InterPro" id="IPR012373">
    <property type="entry name" value="Ferrdict_sens_TM"/>
</dbReference>
<keyword evidence="1" id="KW-0812">Transmembrane</keyword>
<keyword evidence="1" id="KW-0472">Membrane</keyword>
<reference evidence="4 5" key="1">
    <citation type="submission" date="2012-02" db="EMBL/GenBank/DDBJ databases">
        <title>Improved High-Quality Draft genome of Joostella marina DSM 19592.</title>
        <authorList>
            <consortium name="US DOE Joint Genome Institute (JGI-PGF)"/>
            <person name="Lucas S."/>
            <person name="Copeland A."/>
            <person name="Lapidus A."/>
            <person name="Bruce D."/>
            <person name="Goodwin L."/>
            <person name="Pitluck S."/>
            <person name="Peters L."/>
            <person name="Chertkov O."/>
            <person name="Ovchinnikova G."/>
            <person name="Kyrpides N."/>
            <person name="Mavromatis K."/>
            <person name="Detter J.C."/>
            <person name="Han C."/>
            <person name="Land M."/>
            <person name="Hauser L."/>
            <person name="Markowitz V."/>
            <person name="Cheng J.-F."/>
            <person name="Hugenholtz P."/>
            <person name="Woyke T."/>
            <person name="Wu D."/>
            <person name="Tindall B."/>
            <person name="Brambilla E."/>
            <person name="Klenk H.-P."/>
            <person name="Eisen J.A."/>
        </authorList>
    </citation>
    <scope>NUCLEOTIDE SEQUENCE [LARGE SCALE GENOMIC DNA]</scope>
    <source>
        <strain evidence="4 5">DSM 19592</strain>
    </source>
</reference>
<dbReference type="Gene3D" id="2.60.120.1440">
    <property type="match status" value="1"/>
</dbReference>
<dbReference type="AlphaFoldDB" id="I3C7J5"/>
<feature type="transmembrane region" description="Helical" evidence="1">
    <location>
        <begin position="70"/>
        <end position="91"/>
    </location>
</feature>
<dbReference type="InterPro" id="IPR032508">
    <property type="entry name" value="FecR_C"/>
</dbReference>
<dbReference type="RefSeq" id="WP_008613155.1">
    <property type="nucleotide sequence ID" value="NZ_JH651379.1"/>
</dbReference>